<gene>
    <name evidence="1" type="primary">NOP9</name>
    <name evidence="1" type="ORF">H2198_004805</name>
</gene>
<reference evidence="1" key="1">
    <citation type="submission" date="2022-10" db="EMBL/GenBank/DDBJ databases">
        <title>Culturing micro-colonial fungi from biological soil crusts in the Mojave desert and describing Neophaeococcomyces mojavensis, and introducing the new genera and species Taxawa tesnikishii.</title>
        <authorList>
            <person name="Kurbessoian T."/>
            <person name="Stajich J.E."/>
        </authorList>
    </citation>
    <scope>NUCLEOTIDE SEQUENCE</scope>
    <source>
        <strain evidence="1">JES_112</strain>
    </source>
</reference>
<dbReference type="EMBL" id="JAPDRQ010000074">
    <property type="protein sequence ID" value="KAJ9656686.1"/>
    <property type="molecule type" value="Genomic_DNA"/>
</dbReference>
<comment type="caution">
    <text evidence="1">The sequence shown here is derived from an EMBL/GenBank/DDBJ whole genome shotgun (WGS) entry which is preliminary data.</text>
</comment>
<evidence type="ECO:0000313" key="1">
    <source>
        <dbReference type="EMBL" id="KAJ9656686.1"/>
    </source>
</evidence>
<proteinExistence type="predicted"/>
<dbReference type="Proteomes" id="UP001172386">
    <property type="component" value="Unassembled WGS sequence"/>
</dbReference>
<sequence>MPKELKKRGRRFEKQQQKLEGLEGPPPKRRRISETHEAVNFDVTGDAGDDFISFGHQQDDHEEGVQATTFYGLLTEDEQEYYANVNNKISANDFESDEDRDLFIDAVYRESAGKEIKLASSQSCSRYLERVIRLSTPSQLKSLFQAFLQDLDYLIQHRFGSHCCETLFLQAARHVNLRPEGTSEEESTLESLFLQAAEKMEANIGFLLTERFASHTIRVLLLVLSGQPLDDESARDVVASRKKERIELSQQSEPTSSENRKVPGSFKKARKDLGRSAVSTLDTTYLRALATHPTGNPVLQLLLRLELSDDDDSNGSNDRVVLRKLIPEGDFDPESDSGKFVSGLVYDSAGAHLVQTLVKFLPGKAFKKMYRNLLRERIGKLAKNEIASYVAVSIFERVGKDDLSHARDAVIPELPGLVERNRLAVIRSLIERCSSRGVDLMPFEKPLKELYGGDSSSVLNQMLKLQPSNTDADMEGQDGEKGIGSAKSTVDLQGSLLAQTILRTEQLSGIIQQSLLAQSNDTMRRLAKNTVSSRVIQVALTTDVSPTSFRRQLVPKFYSMVAELAVDSSGSHVVDALWSATDGSHFMKERIAKLLQENEQQLRDSMHGRTVWRNWNMDNYQRRSAEWHAAAKGIKHKEAEGQENAPTKSAIQLARERHMQKQAKKAQHGQLAAHTVATHA</sequence>
<evidence type="ECO:0000313" key="2">
    <source>
        <dbReference type="Proteomes" id="UP001172386"/>
    </source>
</evidence>
<name>A0ACC3A7K2_9EURO</name>
<organism evidence="1 2">
    <name type="scientific">Neophaeococcomyces mojaviensis</name>
    <dbReference type="NCBI Taxonomy" id="3383035"/>
    <lineage>
        <taxon>Eukaryota</taxon>
        <taxon>Fungi</taxon>
        <taxon>Dikarya</taxon>
        <taxon>Ascomycota</taxon>
        <taxon>Pezizomycotina</taxon>
        <taxon>Eurotiomycetes</taxon>
        <taxon>Chaetothyriomycetidae</taxon>
        <taxon>Chaetothyriales</taxon>
        <taxon>Chaetothyriales incertae sedis</taxon>
        <taxon>Neophaeococcomyces</taxon>
    </lineage>
</organism>
<protein>
    <submittedName>
        <fullName evidence="1">Nucleolar protein 9</fullName>
    </submittedName>
</protein>
<keyword evidence="2" id="KW-1185">Reference proteome</keyword>
<accession>A0ACC3A7K2</accession>